<dbReference type="EMBL" id="MVGC01000146">
    <property type="protein sequence ID" value="RJE22891.1"/>
    <property type="molecule type" value="Genomic_DNA"/>
</dbReference>
<name>A0A3A3A0P8_9EURO</name>
<feature type="chain" id="PRO_5017187889" evidence="1">
    <location>
        <begin position="25"/>
        <end position="353"/>
    </location>
</feature>
<feature type="signal peptide" evidence="1">
    <location>
        <begin position="1"/>
        <end position="24"/>
    </location>
</feature>
<evidence type="ECO:0000313" key="3">
    <source>
        <dbReference type="Proteomes" id="UP000266188"/>
    </source>
</evidence>
<dbReference type="Pfam" id="PF13668">
    <property type="entry name" value="Ferritin_2"/>
    <property type="match status" value="1"/>
</dbReference>
<protein>
    <submittedName>
        <fullName evidence="2">Sexual development protein</fullName>
    </submittedName>
</protein>
<keyword evidence="3" id="KW-1185">Reference proteome</keyword>
<reference evidence="3" key="1">
    <citation type="submission" date="2017-02" db="EMBL/GenBank/DDBJ databases">
        <authorList>
            <person name="Tafer H."/>
            <person name="Lopandic K."/>
        </authorList>
    </citation>
    <scope>NUCLEOTIDE SEQUENCE [LARGE SCALE GENOMIC DNA]</scope>
    <source>
        <strain evidence="3">CBS 366.77</strain>
    </source>
</reference>
<evidence type="ECO:0000256" key="1">
    <source>
        <dbReference type="SAM" id="SignalP"/>
    </source>
</evidence>
<dbReference type="OrthoDB" id="5293813at2759"/>
<accession>A0A3A3A0P8</accession>
<keyword evidence="1" id="KW-0732">Signal</keyword>
<evidence type="ECO:0000313" key="2">
    <source>
        <dbReference type="EMBL" id="RJE22891.1"/>
    </source>
</evidence>
<comment type="caution">
    <text evidence="2">The sequence shown here is derived from an EMBL/GenBank/DDBJ whole genome shotgun (WGS) entry which is preliminary data.</text>
</comment>
<sequence>MRFSIATSAFLGLASFILISTVQSVPASVLPDGMPNPNKDESKRIELKSQGTLPNGPPPPKVSKEGIVTLQLIAFNELFEIAFFSELLTNVTNKVPGFDIPNAGERDFVLKSLTAILAQEELHALSVNNVLKHAKARPVQPCKYTFPVSNYTEAISLAATFTDLVLGTLQDAVERFALGSDSSLARLITAVVGQEGEQEGWYRTQQRRIPSQLPFLTTSDLNFAFTAVQSFIIPGSCPNIRDIPLKTFQPLTILTPPTTKTQNITVSWKPDPTIKEPEKLSLTYINQQNLPVSVPLRIKSMANVVVAEGVFPYNENILNGLTIAVVTTGGGSFPNVDAVAKATVFGPNLIIVN</sequence>
<dbReference type="AlphaFoldDB" id="A0A3A3A0P8"/>
<dbReference type="Proteomes" id="UP000266188">
    <property type="component" value="Unassembled WGS sequence"/>
</dbReference>
<organism evidence="2 3">
    <name type="scientific">Aspergillus sclerotialis</name>
    <dbReference type="NCBI Taxonomy" id="2070753"/>
    <lineage>
        <taxon>Eukaryota</taxon>
        <taxon>Fungi</taxon>
        <taxon>Dikarya</taxon>
        <taxon>Ascomycota</taxon>
        <taxon>Pezizomycotina</taxon>
        <taxon>Eurotiomycetes</taxon>
        <taxon>Eurotiomycetidae</taxon>
        <taxon>Eurotiales</taxon>
        <taxon>Aspergillaceae</taxon>
        <taxon>Aspergillus</taxon>
        <taxon>Aspergillus subgen. Polypaecilum</taxon>
    </lineage>
</organism>
<proteinExistence type="predicted"/>
<gene>
    <name evidence="2" type="ORF">PHISCL_04787</name>
</gene>